<dbReference type="KEGG" id="tmn:UCRPA7_8052"/>
<evidence type="ECO:0000256" key="4">
    <source>
        <dbReference type="ARBA" id="ARBA00022763"/>
    </source>
</evidence>
<keyword evidence="7 9" id="KW-0234">DNA repair</keyword>
<dbReference type="InterPro" id="IPR027417">
    <property type="entry name" value="P-loop_NTPase"/>
</dbReference>
<dbReference type="GO" id="GO:0005524">
    <property type="term" value="F:ATP binding"/>
    <property type="evidence" value="ECO:0007669"/>
    <property type="project" value="UniProtKB-UniRule"/>
</dbReference>
<dbReference type="PIRSF" id="PIRSF037677">
    <property type="entry name" value="DNA_mis_repair_Msh6"/>
    <property type="match status" value="1"/>
</dbReference>
<comment type="subcellular location">
    <subcellularLocation>
        <location evidence="1">Nucleus</location>
    </subcellularLocation>
</comment>
<dbReference type="FunFam" id="3.30.420.110:FF:000008">
    <property type="entry name" value="DNA mismatch repair protein"/>
    <property type="match status" value="1"/>
</dbReference>
<feature type="compositionally biased region" description="Acidic residues" evidence="11">
    <location>
        <begin position="168"/>
        <end position="184"/>
    </location>
</feature>
<gene>
    <name evidence="13" type="ORF">UCRPA7_8052</name>
</gene>
<keyword evidence="8" id="KW-0539">Nucleus</keyword>
<dbReference type="InterPro" id="IPR036678">
    <property type="entry name" value="MutS_con_dom_sf"/>
</dbReference>
<dbReference type="Gene3D" id="3.30.420.110">
    <property type="entry name" value="MutS, connector domain"/>
    <property type="match status" value="1"/>
</dbReference>
<keyword evidence="14" id="KW-1185">Reference proteome</keyword>
<evidence type="ECO:0000313" key="13">
    <source>
        <dbReference type="EMBL" id="EON96454.1"/>
    </source>
</evidence>
<dbReference type="SMART" id="SM00533">
    <property type="entry name" value="MUTSd"/>
    <property type="match status" value="1"/>
</dbReference>
<dbReference type="InterPro" id="IPR045076">
    <property type="entry name" value="MutS"/>
</dbReference>
<keyword evidence="5 9" id="KW-0067">ATP-binding</keyword>
<dbReference type="HOGENOM" id="CLU_002472_0_0_1"/>
<dbReference type="Pfam" id="PF05188">
    <property type="entry name" value="MutS_II"/>
    <property type="match status" value="1"/>
</dbReference>
<dbReference type="SUPFAM" id="SSF55271">
    <property type="entry name" value="DNA repair protein MutS, domain I"/>
    <property type="match status" value="1"/>
</dbReference>
<protein>
    <recommendedName>
        <fullName evidence="9">DNA mismatch repair protein</fullName>
    </recommendedName>
</protein>
<proteinExistence type="inferred from homology"/>
<dbReference type="InterPro" id="IPR007860">
    <property type="entry name" value="DNA_mmatch_repair_MutS_con_dom"/>
</dbReference>
<dbReference type="InterPro" id="IPR016151">
    <property type="entry name" value="DNA_mismatch_repair_MutS_N"/>
</dbReference>
<dbReference type="AlphaFoldDB" id="R8BAY7"/>
<dbReference type="PANTHER" id="PTHR11361">
    <property type="entry name" value="DNA MISMATCH REPAIR PROTEIN MUTS FAMILY MEMBER"/>
    <property type="match status" value="1"/>
</dbReference>
<evidence type="ECO:0000256" key="10">
    <source>
        <dbReference type="RuleBase" id="RU003756"/>
    </source>
</evidence>
<dbReference type="Gene3D" id="3.40.50.300">
    <property type="entry name" value="P-loop containing nucleotide triphosphate hydrolases"/>
    <property type="match status" value="1"/>
</dbReference>
<feature type="region of interest" description="Disordered" evidence="11">
    <location>
        <begin position="1"/>
        <end position="136"/>
    </location>
</feature>
<evidence type="ECO:0000256" key="6">
    <source>
        <dbReference type="ARBA" id="ARBA00023125"/>
    </source>
</evidence>
<dbReference type="InterPro" id="IPR007696">
    <property type="entry name" value="DNA_mismatch_repair_MutS_core"/>
</dbReference>
<name>R8BAY7_PHAM7</name>
<comment type="similarity">
    <text evidence="2">Belongs to the DNA mismatch repair MutS family. MSH3 subfamily.</text>
</comment>
<keyword evidence="6 9" id="KW-0238">DNA-binding</keyword>
<evidence type="ECO:0000256" key="11">
    <source>
        <dbReference type="SAM" id="MobiDB-lite"/>
    </source>
</evidence>
<dbReference type="Pfam" id="PF01624">
    <property type="entry name" value="MutS_I"/>
    <property type="match status" value="1"/>
</dbReference>
<feature type="domain" description="DNA mismatch repair proteins mutS family" evidence="12">
    <location>
        <begin position="956"/>
        <end position="972"/>
    </location>
</feature>
<dbReference type="OrthoDB" id="121051at2759"/>
<dbReference type="GO" id="GO:0006312">
    <property type="term" value="P:mitotic recombination"/>
    <property type="evidence" value="ECO:0007669"/>
    <property type="project" value="TreeGrafter"/>
</dbReference>
<dbReference type="eggNOG" id="KOG0218">
    <property type="taxonomic scope" value="Eukaryota"/>
</dbReference>
<dbReference type="FunFam" id="1.10.1420.10:FF:000004">
    <property type="entry name" value="DNA mismatch repair protein Msh3"/>
    <property type="match status" value="1"/>
</dbReference>
<evidence type="ECO:0000259" key="12">
    <source>
        <dbReference type="PROSITE" id="PS00486"/>
    </source>
</evidence>
<dbReference type="GO" id="GO:0006298">
    <property type="term" value="P:mismatch repair"/>
    <property type="evidence" value="ECO:0007669"/>
    <property type="project" value="InterPro"/>
</dbReference>
<evidence type="ECO:0000256" key="3">
    <source>
        <dbReference type="ARBA" id="ARBA00022741"/>
    </source>
</evidence>
<keyword evidence="3 9" id="KW-0547">Nucleotide-binding</keyword>
<feature type="compositionally biased region" description="Polar residues" evidence="11">
    <location>
        <begin position="37"/>
        <end position="51"/>
    </location>
</feature>
<dbReference type="InterPro" id="IPR007861">
    <property type="entry name" value="DNA_mismatch_repair_MutS_clamp"/>
</dbReference>
<dbReference type="GO" id="GO:0140664">
    <property type="term" value="F:ATP-dependent DNA damage sensor activity"/>
    <property type="evidence" value="ECO:0007669"/>
    <property type="project" value="InterPro"/>
</dbReference>
<dbReference type="Pfam" id="PF05192">
    <property type="entry name" value="MutS_III"/>
    <property type="match status" value="1"/>
</dbReference>
<dbReference type="Gene3D" id="3.40.1170.10">
    <property type="entry name" value="DNA repair protein MutS, domain I"/>
    <property type="match status" value="1"/>
</dbReference>
<evidence type="ECO:0000256" key="9">
    <source>
        <dbReference type="PIRNR" id="PIRNR037677"/>
    </source>
</evidence>
<evidence type="ECO:0000256" key="1">
    <source>
        <dbReference type="ARBA" id="ARBA00004123"/>
    </source>
</evidence>
<dbReference type="SUPFAM" id="SSF52540">
    <property type="entry name" value="P-loop containing nucleoside triphosphate hydrolases"/>
    <property type="match status" value="1"/>
</dbReference>
<dbReference type="Pfam" id="PF00488">
    <property type="entry name" value="MutS_V"/>
    <property type="match status" value="1"/>
</dbReference>
<dbReference type="SMART" id="SM00534">
    <property type="entry name" value="MUTSac"/>
    <property type="match status" value="1"/>
</dbReference>
<dbReference type="Pfam" id="PF05190">
    <property type="entry name" value="MutS_IV"/>
    <property type="match status" value="1"/>
</dbReference>
<dbReference type="InterPro" id="IPR017261">
    <property type="entry name" value="DNA_mismatch_repair_MutS/MSH"/>
</dbReference>
<sequence>MAGSSKPLEKRQASLTSFFTQKTVNGLSRSLPDPEEQSSSGAGSNDRGSSSARKRPLEADTDNGNTGPDRSIKRSKADGPSAERSTFFSKSPSKAIEAVRPTASASGRTERYLHDESRPSANVVDGDEDEDEVNVRKRKEELHRKFVKKLGHPDSLKRRWQVEAEPAAGEEEEGDGGEDAEEEDSPRPAKTTKKKGSKTGKLTPMEIQFLDIKRKHMDTILIVEVGYKFRFFGEDARIAAKELSIVCIPGKFRYDEHPSEAHLDRFASASIPVHRLPVHAKRLVAAGHKVGVVRQIETAALKKAGDNRNAPFIRKLTNVYTKGTYVDELGELDQSTDNTGAPAGGYLLCITESPTKGVGTDEKVDVGIIAVQPATGDIIYDNFEDGFMRREIETRLLHISPCEFLIVGDLTKASDKLLQHLSGSSTNVFGDRSRVERVPKSKTMAAEAYSHVTQFYAGKLKDSLDDRAAALLEKVLHLPEPVTICLSAMIKHLTEYGLEHIFNLTKYFQSFSTRTHMLINGTTLESLEVYRNSTDHTEKGSLLWAIDKTQTRFGQRLLRKWIGRPLLDRERLEERVSAVEELFENQSTAKVDKLEKLLVSIKADLERSLIRIYYGKCTRPELLGVLQTLQKISVEYASVKSKADTGYTSPLLSEAICSIPQIGETVVSYLEKINPEAARKDDKYEFFRELEETDDITNHKLGIAAVEQDLDAHRAVAASKLGKKSPVSYATVAGIEFLIEVPNTDLKKVPASWMKISGTKKLSRFHTPEVVRLINERDQHKEALAAACDTAFKDLLNSIAADYQPLRDAVAALATLDCLVSLSKVAALPGYSKPTILPDTAPPTVSVTGGRHPIAEHTLPNGYIPFTSTLSSPSPLAYLITGPNMGGKSSFVRAAALLVLLAQIGSFVPADAMSLTLADAIYTRMGARDNLFAGESTFMVEVSETASILRSATPRSLVVLDELGRGTSTHDGAAIAQAVLDHVVRETKCLTLFITHYQSLAKVAEGLGDGLVKNVHMRFTATKLADGTSGRDTRSPTGDHDDTAVDADEEITFLYEVGEGVAHRSYGLNVARLAQIPRKVLDVAAKKSSELEEEVKMRRLRGAAALMSDVLEHGTAQLDHLISSIEQL</sequence>
<dbReference type="InterPro" id="IPR007695">
    <property type="entry name" value="DNA_mismatch_repair_MutS-lik_N"/>
</dbReference>
<dbReference type="GO" id="GO:0030983">
    <property type="term" value="F:mismatched DNA binding"/>
    <property type="evidence" value="ECO:0007669"/>
    <property type="project" value="UniProtKB-UniRule"/>
</dbReference>
<dbReference type="InterPro" id="IPR000432">
    <property type="entry name" value="DNA_mismatch_repair_MutS_C"/>
</dbReference>
<evidence type="ECO:0000256" key="7">
    <source>
        <dbReference type="ARBA" id="ARBA00023204"/>
    </source>
</evidence>
<dbReference type="PROSITE" id="PS00486">
    <property type="entry name" value="DNA_MISMATCH_REPAIR_2"/>
    <property type="match status" value="1"/>
</dbReference>
<reference evidence="14" key="1">
    <citation type="journal article" date="2013" name="Genome Announc.">
        <title>Draft genome sequence of the ascomycete Phaeoacremonium aleophilum strain UCR-PA7, a causal agent of the esca disease complex in grapevines.</title>
        <authorList>
            <person name="Blanco-Ulate B."/>
            <person name="Rolshausen P."/>
            <person name="Cantu D."/>
        </authorList>
    </citation>
    <scope>NUCLEOTIDE SEQUENCE [LARGE SCALE GENOMIC DNA]</scope>
    <source>
        <strain evidence="14">UCR-PA7</strain>
    </source>
</reference>
<dbReference type="FunFam" id="3.40.1170.10:FF:000006">
    <property type="entry name" value="DNA mismatch repair protein"/>
    <property type="match status" value="1"/>
</dbReference>
<feature type="compositionally biased region" description="Basic and acidic residues" evidence="11">
    <location>
        <begin position="108"/>
        <end position="118"/>
    </location>
</feature>
<feature type="compositionally biased region" description="Polar residues" evidence="11">
    <location>
        <begin position="13"/>
        <end position="28"/>
    </location>
</feature>
<evidence type="ECO:0000256" key="2">
    <source>
        <dbReference type="ARBA" id="ARBA00007094"/>
    </source>
</evidence>
<evidence type="ECO:0000256" key="5">
    <source>
        <dbReference type="ARBA" id="ARBA00022840"/>
    </source>
</evidence>
<dbReference type="SUPFAM" id="SSF48334">
    <property type="entry name" value="DNA repair protein MutS, domain III"/>
    <property type="match status" value="1"/>
</dbReference>
<dbReference type="Gene3D" id="1.10.1420.10">
    <property type="match status" value="2"/>
</dbReference>
<dbReference type="NCBIfam" id="NF003810">
    <property type="entry name" value="PRK05399.1"/>
    <property type="match status" value="1"/>
</dbReference>
<organism evidence="13 14">
    <name type="scientific">Phaeoacremonium minimum (strain UCR-PA7)</name>
    <name type="common">Esca disease fungus</name>
    <name type="synonym">Togninia minima</name>
    <dbReference type="NCBI Taxonomy" id="1286976"/>
    <lineage>
        <taxon>Eukaryota</taxon>
        <taxon>Fungi</taxon>
        <taxon>Dikarya</taxon>
        <taxon>Ascomycota</taxon>
        <taxon>Pezizomycotina</taxon>
        <taxon>Sordariomycetes</taxon>
        <taxon>Sordariomycetidae</taxon>
        <taxon>Togniniales</taxon>
        <taxon>Togniniaceae</taxon>
        <taxon>Phaeoacremonium</taxon>
    </lineage>
</organism>
<dbReference type="Proteomes" id="UP000014074">
    <property type="component" value="Unassembled WGS sequence"/>
</dbReference>
<keyword evidence="4 9" id="KW-0227">DNA damage</keyword>
<accession>R8BAY7</accession>
<dbReference type="PANTHER" id="PTHR11361:SF122">
    <property type="entry name" value="DNA MISMATCH REPAIR PROTEIN MSH3"/>
    <property type="match status" value="1"/>
</dbReference>
<evidence type="ECO:0000313" key="14">
    <source>
        <dbReference type="Proteomes" id="UP000014074"/>
    </source>
</evidence>
<feature type="region of interest" description="Disordered" evidence="11">
    <location>
        <begin position="157"/>
        <end position="199"/>
    </location>
</feature>
<dbReference type="GeneID" id="19328868"/>
<dbReference type="EMBL" id="KB933340">
    <property type="protein sequence ID" value="EON96454.1"/>
    <property type="molecule type" value="Genomic_DNA"/>
</dbReference>
<feature type="compositionally biased region" description="Polar residues" evidence="11">
    <location>
        <begin position="83"/>
        <end position="92"/>
    </location>
</feature>
<evidence type="ECO:0000256" key="8">
    <source>
        <dbReference type="ARBA" id="ARBA00023242"/>
    </source>
</evidence>
<dbReference type="InterPro" id="IPR036187">
    <property type="entry name" value="DNA_mismatch_repair_MutS_sf"/>
</dbReference>
<dbReference type="GO" id="GO:0005634">
    <property type="term" value="C:nucleus"/>
    <property type="evidence" value="ECO:0007669"/>
    <property type="project" value="UniProtKB-SubCell"/>
</dbReference>
<dbReference type="RefSeq" id="XP_007918763.1">
    <property type="nucleotide sequence ID" value="XM_007920572.1"/>
</dbReference>
<comment type="function">
    <text evidence="9 10">Component of the post-replicative DNA mismatch repair system (MMR).</text>
</comment>